<dbReference type="InterPro" id="IPR000522">
    <property type="entry name" value="ABC_transptr_permease_BtuC"/>
</dbReference>
<dbReference type="CDD" id="cd06550">
    <property type="entry name" value="TM_ABC_iron-siderophores_like"/>
    <property type="match status" value="1"/>
</dbReference>
<keyword evidence="6 8" id="KW-1133">Transmembrane helix</keyword>
<dbReference type="Pfam" id="PF01032">
    <property type="entry name" value="FecCD"/>
    <property type="match status" value="1"/>
</dbReference>
<dbReference type="RefSeq" id="WP_119358128.1">
    <property type="nucleotide sequence ID" value="NZ_QWLB01000044.1"/>
</dbReference>
<proteinExistence type="inferred from homology"/>
<dbReference type="EMBL" id="QWLB01000044">
    <property type="protein sequence ID" value="RIH91396.1"/>
    <property type="molecule type" value="Genomic_DNA"/>
</dbReference>
<dbReference type="PANTHER" id="PTHR30472:SF25">
    <property type="entry name" value="ABC TRANSPORTER PERMEASE PROTEIN MJ0876-RELATED"/>
    <property type="match status" value="1"/>
</dbReference>
<accession>A0A399F6Z0</accession>
<gene>
    <name evidence="9" type="primary">hmuU</name>
    <name evidence="9" type="ORF">Mgrana_02677</name>
</gene>
<evidence type="ECO:0000313" key="10">
    <source>
        <dbReference type="Proteomes" id="UP000266178"/>
    </source>
</evidence>
<keyword evidence="3" id="KW-0813">Transport</keyword>
<feature type="transmembrane region" description="Helical" evidence="8">
    <location>
        <begin position="197"/>
        <end position="218"/>
    </location>
</feature>
<feature type="transmembrane region" description="Helical" evidence="8">
    <location>
        <begin position="308"/>
        <end position="325"/>
    </location>
</feature>
<dbReference type="FunFam" id="1.10.3470.10:FF:000001">
    <property type="entry name" value="Vitamin B12 ABC transporter permease BtuC"/>
    <property type="match status" value="1"/>
</dbReference>
<dbReference type="PANTHER" id="PTHR30472">
    <property type="entry name" value="FERRIC ENTEROBACTIN TRANSPORT SYSTEM PERMEASE PROTEIN"/>
    <property type="match status" value="1"/>
</dbReference>
<dbReference type="AlphaFoldDB" id="A0A399F6Z0"/>
<protein>
    <submittedName>
        <fullName evidence="9">Hemin transport system permease protein HmuU</fullName>
    </submittedName>
</protein>
<keyword evidence="10" id="KW-1185">Reference proteome</keyword>
<evidence type="ECO:0000256" key="2">
    <source>
        <dbReference type="ARBA" id="ARBA00007935"/>
    </source>
</evidence>
<evidence type="ECO:0000256" key="4">
    <source>
        <dbReference type="ARBA" id="ARBA00022475"/>
    </source>
</evidence>
<feature type="transmembrane region" description="Helical" evidence="8">
    <location>
        <begin position="120"/>
        <end position="141"/>
    </location>
</feature>
<feature type="transmembrane region" description="Helical" evidence="8">
    <location>
        <begin position="47"/>
        <end position="69"/>
    </location>
</feature>
<dbReference type="Gene3D" id="1.10.3470.10">
    <property type="entry name" value="ABC transporter involved in vitamin B12 uptake, BtuC"/>
    <property type="match status" value="1"/>
</dbReference>
<comment type="caution">
    <text evidence="9">The sequence shown here is derived from an EMBL/GenBank/DDBJ whole genome shotgun (WGS) entry which is preliminary data.</text>
</comment>
<dbReference type="GO" id="GO:0005886">
    <property type="term" value="C:plasma membrane"/>
    <property type="evidence" value="ECO:0007669"/>
    <property type="project" value="UniProtKB-SubCell"/>
</dbReference>
<evidence type="ECO:0000256" key="6">
    <source>
        <dbReference type="ARBA" id="ARBA00022989"/>
    </source>
</evidence>
<name>A0A399F6Z0_9DEIN</name>
<feature type="transmembrane region" description="Helical" evidence="8">
    <location>
        <begin position="238"/>
        <end position="263"/>
    </location>
</feature>
<keyword evidence="4" id="KW-1003">Cell membrane</keyword>
<dbReference type="SUPFAM" id="SSF81345">
    <property type="entry name" value="ABC transporter involved in vitamin B12 uptake, BtuC"/>
    <property type="match status" value="1"/>
</dbReference>
<evidence type="ECO:0000256" key="3">
    <source>
        <dbReference type="ARBA" id="ARBA00022448"/>
    </source>
</evidence>
<keyword evidence="5 8" id="KW-0812">Transmembrane</keyword>
<feature type="transmembrane region" description="Helical" evidence="8">
    <location>
        <begin position="148"/>
        <end position="168"/>
    </location>
</feature>
<dbReference type="Proteomes" id="UP000266178">
    <property type="component" value="Unassembled WGS sequence"/>
</dbReference>
<feature type="transmembrane region" description="Helical" evidence="8">
    <location>
        <begin position="275"/>
        <end position="296"/>
    </location>
</feature>
<dbReference type="OrthoDB" id="9792889at2"/>
<comment type="subcellular location">
    <subcellularLocation>
        <location evidence="1">Cell membrane</location>
        <topology evidence="1">Multi-pass membrane protein</topology>
    </subcellularLocation>
</comment>
<evidence type="ECO:0000256" key="1">
    <source>
        <dbReference type="ARBA" id="ARBA00004651"/>
    </source>
</evidence>
<comment type="similarity">
    <text evidence="2">Belongs to the binding-protein-dependent transport system permease family. FecCD subfamily.</text>
</comment>
<evidence type="ECO:0000256" key="5">
    <source>
        <dbReference type="ARBA" id="ARBA00022692"/>
    </source>
</evidence>
<reference evidence="9 10" key="1">
    <citation type="submission" date="2018-08" db="EMBL/GenBank/DDBJ databases">
        <title>Meiothermus granaticius genome AF-68 sequencing project.</title>
        <authorList>
            <person name="Da Costa M.S."/>
            <person name="Albuquerque L."/>
            <person name="Raposo P."/>
            <person name="Froufe H.J.C."/>
            <person name="Barroso C.S."/>
            <person name="Egas C."/>
        </authorList>
    </citation>
    <scope>NUCLEOTIDE SEQUENCE [LARGE SCALE GENOMIC DNA]</scope>
    <source>
        <strain evidence="9 10">AF-68</strain>
    </source>
</reference>
<evidence type="ECO:0000313" key="9">
    <source>
        <dbReference type="EMBL" id="RIH91396.1"/>
    </source>
</evidence>
<evidence type="ECO:0000256" key="7">
    <source>
        <dbReference type="ARBA" id="ARBA00023136"/>
    </source>
</evidence>
<feature type="transmembrane region" description="Helical" evidence="8">
    <location>
        <begin position="174"/>
        <end position="190"/>
    </location>
</feature>
<evidence type="ECO:0000256" key="8">
    <source>
        <dbReference type="SAM" id="Phobius"/>
    </source>
</evidence>
<dbReference type="GO" id="GO:0033214">
    <property type="term" value="P:siderophore-iron import into cell"/>
    <property type="evidence" value="ECO:0007669"/>
    <property type="project" value="TreeGrafter"/>
</dbReference>
<feature type="transmembrane region" description="Helical" evidence="8">
    <location>
        <begin position="81"/>
        <end position="108"/>
    </location>
</feature>
<keyword evidence="7 8" id="KW-0472">Membrane</keyword>
<dbReference type="GO" id="GO:0022857">
    <property type="term" value="F:transmembrane transporter activity"/>
    <property type="evidence" value="ECO:0007669"/>
    <property type="project" value="InterPro"/>
</dbReference>
<sequence length="357" mass="36348">MGVFAVLLGLLLLALVLGVSAGAVKVAPLEVFQALSGTVPNPIISELRLPRVLGAMLVGAALGLCGAAFQGLFRNPLADPYLMGSAAGAAFGVTVAVTLAGGLTTAFATNAIFERVPASATGFGFVGAVGAVGLTLLLSGGASRTHDLILGGVVVSSVLTSLTTLLLLHDANRIFSVFAYTVGNLAFVGWEGVRTIGLYLGLTLPLLVVLGRTLNALGLGEETARSLGLPLGWLKLGIIAAVTLLTASAVAYAGIIGFVGLVAPHALRRIMGGDYRYLLPASALGGAVLLSLADWLARVLIAPAELPVGVLTTLMGGPFFLYLMWRNRARGSAWSCTGGSGWPCWGPTGRGRAPCCA</sequence>
<organism evidence="9 10">
    <name type="scientific">Meiothermus granaticius NBRC 107808</name>
    <dbReference type="NCBI Taxonomy" id="1227551"/>
    <lineage>
        <taxon>Bacteria</taxon>
        <taxon>Thermotogati</taxon>
        <taxon>Deinococcota</taxon>
        <taxon>Deinococci</taxon>
        <taxon>Thermales</taxon>
        <taxon>Thermaceae</taxon>
        <taxon>Meiothermus</taxon>
    </lineage>
</organism>
<dbReference type="InterPro" id="IPR037294">
    <property type="entry name" value="ABC_BtuC-like"/>
</dbReference>